<evidence type="ECO:0000256" key="3">
    <source>
        <dbReference type="ARBA" id="ARBA00038471"/>
    </source>
</evidence>
<dbReference type="Pfam" id="PF04043">
    <property type="entry name" value="PMEI"/>
    <property type="match status" value="1"/>
</dbReference>
<keyword evidence="1 4" id="KW-0732">Signal</keyword>
<dbReference type="InterPro" id="IPR006501">
    <property type="entry name" value="Pectinesterase_inhib_dom"/>
</dbReference>
<name>A0A2K3JLK7_TRIPR</name>
<evidence type="ECO:0000256" key="1">
    <source>
        <dbReference type="ARBA" id="ARBA00022729"/>
    </source>
</evidence>
<dbReference type="InterPro" id="IPR035513">
    <property type="entry name" value="Invertase/methylesterase_inhib"/>
</dbReference>
<evidence type="ECO:0000256" key="2">
    <source>
        <dbReference type="ARBA" id="ARBA00023157"/>
    </source>
</evidence>
<reference evidence="6 7" key="2">
    <citation type="journal article" date="2017" name="Front. Plant Sci.">
        <title>Gene Classification and Mining of Molecular Markers Useful in Red Clover (Trifolium pratense) Breeding.</title>
        <authorList>
            <person name="Istvanek J."/>
            <person name="Dluhosova J."/>
            <person name="Dluhos P."/>
            <person name="Patkova L."/>
            <person name="Nedelnik J."/>
            <person name="Repkova J."/>
        </authorList>
    </citation>
    <scope>NUCLEOTIDE SEQUENCE [LARGE SCALE GENOMIC DNA]</scope>
    <source>
        <strain evidence="7">cv. Tatra</strain>
        <tissue evidence="6">Young leaves</tissue>
    </source>
</reference>
<sequence>MTMLKPLAFLILIVCTTFVVTQCRTIQPNDANLIQQTCKKTPNYALCIQYLNSDPKAPSADVTGLALIMVNVMKNKANIAINKIHQLIGKSPPDQKATLNSCASKYNAIVVADIPSAIEALQKGNPKFAEQGANDAANEANSCENGFSGKSPLTAENNAMHDVSVITSAIVRLLL</sequence>
<accession>A0A2K3JLK7</accession>
<dbReference type="EMBL" id="ASHM01069596">
    <property type="protein sequence ID" value="PNX54923.1"/>
    <property type="molecule type" value="Genomic_DNA"/>
</dbReference>
<dbReference type="InterPro" id="IPR034087">
    <property type="entry name" value="C/VIF1"/>
</dbReference>
<keyword evidence="2" id="KW-1015">Disulfide bond</keyword>
<dbReference type="SMART" id="SM00856">
    <property type="entry name" value="PMEI"/>
    <property type="match status" value="1"/>
</dbReference>
<comment type="caution">
    <text evidence="6">The sequence shown here is derived from an EMBL/GenBank/DDBJ whole genome shotgun (WGS) entry which is preliminary data.</text>
</comment>
<proteinExistence type="inferred from homology"/>
<comment type="similarity">
    <text evidence="3">Belongs to the PMEI family.</text>
</comment>
<dbReference type="CDD" id="cd15796">
    <property type="entry name" value="CIF_like"/>
    <property type="match status" value="1"/>
</dbReference>
<dbReference type="InterPro" id="IPR052421">
    <property type="entry name" value="PCW_Enzyme_Inhibitor"/>
</dbReference>
<organism evidence="6 7">
    <name type="scientific">Trifolium pratense</name>
    <name type="common">Red clover</name>
    <dbReference type="NCBI Taxonomy" id="57577"/>
    <lineage>
        <taxon>Eukaryota</taxon>
        <taxon>Viridiplantae</taxon>
        <taxon>Streptophyta</taxon>
        <taxon>Embryophyta</taxon>
        <taxon>Tracheophyta</taxon>
        <taxon>Spermatophyta</taxon>
        <taxon>Magnoliopsida</taxon>
        <taxon>eudicotyledons</taxon>
        <taxon>Gunneridae</taxon>
        <taxon>Pentapetalae</taxon>
        <taxon>rosids</taxon>
        <taxon>fabids</taxon>
        <taxon>Fabales</taxon>
        <taxon>Fabaceae</taxon>
        <taxon>Papilionoideae</taxon>
        <taxon>50 kb inversion clade</taxon>
        <taxon>NPAAA clade</taxon>
        <taxon>Hologalegina</taxon>
        <taxon>IRL clade</taxon>
        <taxon>Trifolieae</taxon>
        <taxon>Trifolium</taxon>
    </lineage>
</organism>
<evidence type="ECO:0000313" key="7">
    <source>
        <dbReference type="Proteomes" id="UP000236291"/>
    </source>
</evidence>
<evidence type="ECO:0000313" key="6">
    <source>
        <dbReference type="EMBL" id="PNX54923.1"/>
    </source>
</evidence>
<dbReference type="Proteomes" id="UP000236291">
    <property type="component" value="Unassembled WGS sequence"/>
</dbReference>
<dbReference type="PANTHER" id="PTHR36710">
    <property type="entry name" value="PECTINESTERASE INHIBITOR-LIKE"/>
    <property type="match status" value="1"/>
</dbReference>
<dbReference type="SUPFAM" id="SSF101148">
    <property type="entry name" value="Plant invertase/pectin methylesterase inhibitor"/>
    <property type="match status" value="1"/>
</dbReference>
<evidence type="ECO:0000259" key="5">
    <source>
        <dbReference type="SMART" id="SM00856"/>
    </source>
</evidence>
<protein>
    <submittedName>
        <fullName evidence="6">Pectinesterase inhibitor-like protein</fullName>
    </submittedName>
</protein>
<dbReference type="NCBIfam" id="TIGR01614">
    <property type="entry name" value="PME_inhib"/>
    <property type="match status" value="1"/>
</dbReference>
<dbReference type="GO" id="GO:0004857">
    <property type="term" value="F:enzyme inhibitor activity"/>
    <property type="evidence" value="ECO:0007669"/>
    <property type="project" value="InterPro"/>
</dbReference>
<dbReference type="PANTHER" id="PTHR36710:SF13">
    <property type="entry name" value="PUTATIVE-RELATED"/>
    <property type="match status" value="1"/>
</dbReference>
<reference evidence="6 7" key="1">
    <citation type="journal article" date="2014" name="Am. J. Bot.">
        <title>Genome assembly and annotation for red clover (Trifolium pratense; Fabaceae).</title>
        <authorList>
            <person name="Istvanek J."/>
            <person name="Jaros M."/>
            <person name="Krenek A."/>
            <person name="Repkova J."/>
        </authorList>
    </citation>
    <scope>NUCLEOTIDE SEQUENCE [LARGE SCALE GENOMIC DNA]</scope>
    <source>
        <strain evidence="7">cv. Tatra</strain>
        <tissue evidence="6">Young leaves</tissue>
    </source>
</reference>
<dbReference type="Gene3D" id="1.20.140.40">
    <property type="entry name" value="Invertase/pectin methylesterase inhibitor family protein"/>
    <property type="match status" value="1"/>
</dbReference>
<dbReference type="AlphaFoldDB" id="A0A2K3JLK7"/>
<feature type="signal peptide" evidence="4">
    <location>
        <begin position="1"/>
        <end position="23"/>
    </location>
</feature>
<gene>
    <name evidence="6" type="ORF">L195_g048546</name>
</gene>
<feature type="chain" id="PRO_5014381022" evidence="4">
    <location>
        <begin position="24"/>
        <end position="175"/>
    </location>
</feature>
<dbReference type="STRING" id="57577.A0A2K3JLK7"/>
<evidence type="ECO:0000256" key="4">
    <source>
        <dbReference type="SAM" id="SignalP"/>
    </source>
</evidence>
<feature type="domain" description="Pectinesterase inhibitor" evidence="5">
    <location>
        <begin position="29"/>
        <end position="170"/>
    </location>
</feature>
<dbReference type="FunFam" id="1.20.140.40:FF:000009">
    <property type="entry name" value="Invertase/pectin methylesterase inhibitor family protein"/>
    <property type="match status" value="1"/>
</dbReference>